<evidence type="ECO:0008006" key="4">
    <source>
        <dbReference type="Google" id="ProtNLM"/>
    </source>
</evidence>
<keyword evidence="1" id="KW-0472">Membrane</keyword>
<feature type="transmembrane region" description="Helical" evidence="1">
    <location>
        <begin position="50"/>
        <end position="68"/>
    </location>
</feature>
<proteinExistence type="predicted"/>
<feature type="transmembrane region" description="Helical" evidence="1">
    <location>
        <begin position="12"/>
        <end position="30"/>
    </location>
</feature>
<feature type="transmembrane region" description="Helical" evidence="1">
    <location>
        <begin position="80"/>
        <end position="99"/>
    </location>
</feature>
<evidence type="ECO:0000313" key="3">
    <source>
        <dbReference type="Proteomes" id="UP000093943"/>
    </source>
</evidence>
<dbReference type="AlphaFoldDB" id="A0A1A2XVQ1"/>
<gene>
    <name evidence="2" type="ORF">A5710_20820</name>
</gene>
<dbReference type="Proteomes" id="UP000093943">
    <property type="component" value="Unassembled WGS sequence"/>
</dbReference>
<comment type="caution">
    <text evidence="2">The sequence shown here is derived from an EMBL/GenBank/DDBJ whole genome shotgun (WGS) entry which is preliminary data.</text>
</comment>
<reference evidence="3" key="1">
    <citation type="submission" date="2016-06" db="EMBL/GenBank/DDBJ databases">
        <authorList>
            <person name="Sutton G."/>
            <person name="Brinkac L."/>
            <person name="Sanka R."/>
            <person name="Adams M."/>
            <person name="Lau E."/>
            <person name="Sam S."/>
            <person name="Sreng N."/>
            <person name="Him V."/>
            <person name="Kerleguer A."/>
            <person name="Cheng S."/>
        </authorList>
    </citation>
    <scope>NUCLEOTIDE SEQUENCE [LARGE SCALE GENOMIC DNA]</scope>
    <source>
        <strain evidence="3">E1876</strain>
    </source>
</reference>
<feature type="transmembrane region" description="Helical" evidence="1">
    <location>
        <begin position="119"/>
        <end position="138"/>
    </location>
</feature>
<dbReference type="RefSeq" id="WP_065019165.1">
    <property type="nucleotide sequence ID" value="NZ_LZKG01000083.1"/>
</dbReference>
<dbReference type="EMBL" id="LZKG01000083">
    <property type="protein sequence ID" value="OBI29840.1"/>
    <property type="molecule type" value="Genomic_DNA"/>
</dbReference>
<keyword evidence="1" id="KW-1133">Transmembrane helix</keyword>
<protein>
    <recommendedName>
        <fullName evidence="4">Transmembrane protein</fullName>
    </recommendedName>
</protein>
<evidence type="ECO:0000256" key="1">
    <source>
        <dbReference type="SAM" id="Phobius"/>
    </source>
</evidence>
<keyword evidence="1" id="KW-0812">Transmembrane</keyword>
<organism evidence="2 3">
    <name type="scientific">Mycolicibacter sinensis (strain JDM601)</name>
    <name type="common">Mycobacterium sinense</name>
    <dbReference type="NCBI Taxonomy" id="875328"/>
    <lineage>
        <taxon>Bacteria</taxon>
        <taxon>Bacillati</taxon>
        <taxon>Actinomycetota</taxon>
        <taxon>Actinomycetes</taxon>
        <taxon>Mycobacteriales</taxon>
        <taxon>Mycobacteriaceae</taxon>
        <taxon>Mycolicibacter</taxon>
    </lineage>
</organism>
<name>A0A1A2XVQ1_MYCSD</name>
<accession>A0A1A2XVQ1</accession>
<sequence>MQSLLVRRRVKVFLLFGVGISLLPCLFTWHHRLTASESHDFQSVLMTGEVILASVVLAGAVLGDLLLCMLPPARPYRPDLVVLNVFLAFVVFGVGIYFYSEVTAASNMEFYRHGRAALIENAIALAGAIVAGASSVALRTIQELKGIDDALGDGK</sequence>
<evidence type="ECO:0000313" key="2">
    <source>
        <dbReference type="EMBL" id="OBI29840.1"/>
    </source>
</evidence>